<gene>
    <name evidence="1" type="ORF">E2C01_073134</name>
</gene>
<dbReference type="Proteomes" id="UP000324222">
    <property type="component" value="Unassembled WGS sequence"/>
</dbReference>
<reference evidence="1 2" key="1">
    <citation type="submission" date="2019-05" db="EMBL/GenBank/DDBJ databases">
        <title>Another draft genome of Portunus trituberculatus and its Hox gene families provides insights of decapod evolution.</title>
        <authorList>
            <person name="Jeong J.-H."/>
            <person name="Song I."/>
            <person name="Kim S."/>
            <person name="Choi T."/>
            <person name="Kim D."/>
            <person name="Ryu S."/>
            <person name="Kim W."/>
        </authorList>
    </citation>
    <scope>NUCLEOTIDE SEQUENCE [LARGE SCALE GENOMIC DNA]</scope>
    <source>
        <tissue evidence="1">Muscle</tissue>
    </source>
</reference>
<dbReference type="AlphaFoldDB" id="A0A5B7HZZ7"/>
<keyword evidence="2" id="KW-1185">Reference proteome</keyword>
<proteinExistence type="predicted"/>
<dbReference type="EMBL" id="VSRR010048968">
    <property type="protein sequence ID" value="MPC78641.1"/>
    <property type="molecule type" value="Genomic_DNA"/>
</dbReference>
<sequence>MEATRLSCEARYLFTEASIRLPLVHSGNSRAPLILSDILRQVDRRQRRNGCCLEIRQYEEGRNGTKIEAGLSWLRLRSAKSIFRSVHLAIGRFNGTDMDSSIHGGAEMTSRICLGLAYAKASG</sequence>
<evidence type="ECO:0000313" key="1">
    <source>
        <dbReference type="EMBL" id="MPC78641.1"/>
    </source>
</evidence>
<comment type="caution">
    <text evidence="1">The sequence shown here is derived from an EMBL/GenBank/DDBJ whole genome shotgun (WGS) entry which is preliminary data.</text>
</comment>
<evidence type="ECO:0000313" key="2">
    <source>
        <dbReference type="Proteomes" id="UP000324222"/>
    </source>
</evidence>
<accession>A0A5B7HZZ7</accession>
<protein>
    <submittedName>
        <fullName evidence="1">Uncharacterized protein</fullName>
    </submittedName>
</protein>
<organism evidence="1 2">
    <name type="scientific">Portunus trituberculatus</name>
    <name type="common">Swimming crab</name>
    <name type="synonym">Neptunus trituberculatus</name>
    <dbReference type="NCBI Taxonomy" id="210409"/>
    <lineage>
        <taxon>Eukaryota</taxon>
        <taxon>Metazoa</taxon>
        <taxon>Ecdysozoa</taxon>
        <taxon>Arthropoda</taxon>
        <taxon>Crustacea</taxon>
        <taxon>Multicrustacea</taxon>
        <taxon>Malacostraca</taxon>
        <taxon>Eumalacostraca</taxon>
        <taxon>Eucarida</taxon>
        <taxon>Decapoda</taxon>
        <taxon>Pleocyemata</taxon>
        <taxon>Brachyura</taxon>
        <taxon>Eubrachyura</taxon>
        <taxon>Portunoidea</taxon>
        <taxon>Portunidae</taxon>
        <taxon>Portuninae</taxon>
        <taxon>Portunus</taxon>
    </lineage>
</organism>
<name>A0A5B7HZZ7_PORTR</name>